<dbReference type="InterPro" id="IPR004919">
    <property type="entry name" value="GmrSD_N"/>
</dbReference>
<sequence>MYKPGGTIKSLLEKIASQDYVLPAIQREFVWWPEQICELFDSLMQGYPFGTFLFWKIAQERRAEYKFYDFVRHYHERDRFHCELLKNPPERELIAVLDGQQRMTALNVGLRGSYAWKMPGKRWSSDAAFPTRYLYLDLLSEADLESGWRYHFEFLTKDQADDPEPGEVWFRCGRVMEEEYDELIDSLDELELDKDVVRTARATLRHLHKTIHDKDLITYYEEENQSLEHVLNIFIRMNSGGTPLSYSDLLLSVAVAQWEKVDAREAIHSLVQEMNDQGDGFKFTKDLVLKAGLMLSDIGSVGFKVENFNKTNMAVLEANWPKIHESMLLSVQLLASFGFSGQNLRAESSILPIAYYLYARKADESYLHRAEFASDRENIRLWLIRSVLKASGIWGSGLDTLLTALREKIALHAFTGFPVSELETIMALRGKSLVFTDVEIDELCDLPYGDARTFAVLSMIFPGFDLSRHFHVDHIFPQSRFTDAQLRKAGVSGSLWSSLQERQNRLPNLQLLEGPINNQKRQKMPHEWYAWAKPDEIARRQYLAGLEIFALPETLEAFHDFYDQRRAALKARIVQTLGQSQLLPPPVSHPVEQLA</sequence>
<evidence type="ECO:0000313" key="2">
    <source>
        <dbReference type="EMBL" id="USJ28501.1"/>
    </source>
</evidence>
<proteinExistence type="predicted"/>
<dbReference type="AlphaFoldDB" id="A0A9Q8YH98"/>
<keyword evidence="2" id="KW-0614">Plasmid</keyword>
<dbReference type="Pfam" id="PF03235">
    <property type="entry name" value="GmrSD_N"/>
    <property type="match status" value="1"/>
</dbReference>
<gene>
    <name evidence="2" type="ORF">NE863_35130</name>
</gene>
<dbReference type="PANTHER" id="PTHR37292">
    <property type="entry name" value="VNG6097C"/>
    <property type="match status" value="1"/>
</dbReference>
<evidence type="ECO:0000259" key="1">
    <source>
        <dbReference type="Pfam" id="PF03235"/>
    </source>
</evidence>
<dbReference type="RefSeq" id="WP_252161569.1">
    <property type="nucleotide sequence ID" value="NZ_CP098810.1"/>
</dbReference>
<accession>A0A9Q8YH98</accession>
<evidence type="ECO:0000313" key="3">
    <source>
        <dbReference type="Proteomes" id="UP001055460"/>
    </source>
</evidence>
<dbReference type="PANTHER" id="PTHR37292:SF2">
    <property type="entry name" value="DUF262 DOMAIN-CONTAINING PROTEIN"/>
    <property type="match status" value="1"/>
</dbReference>
<feature type="domain" description="GmrSD restriction endonucleases N-terminal" evidence="1">
    <location>
        <begin position="8"/>
        <end position="252"/>
    </location>
</feature>
<protein>
    <submittedName>
        <fullName evidence="2">DUF262 domain-containing protein</fullName>
    </submittedName>
</protein>
<geneLocation type="plasmid" evidence="2 3">
    <name>pC</name>
</geneLocation>
<dbReference type="Proteomes" id="UP001055460">
    <property type="component" value="Plasmid pC"/>
</dbReference>
<organism evidence="2 3">
    <name type="scientific">Ensifer adhaerens</name>
    <name type="common">Sinorhizobium morelense</name>
    <dbReference type="NCBI Taxonomy" id="106592"/>
    <lineage>
        <taxon>Bacteria</taxon>
        <taxon>Pseudomonadati</taxon>
        <taxon>Pseudomonadota</taxon>
        <taxon>Alphaproteobacteria</taxon>
        <taxon>Hyphomicrobiales</taxon>
        <taxon>Rhizobiaceae</taxon>
        <taxon>Sinorhizobium/Ensifer group</taxon>
        <taxon>Ensifer</taxon>
    </lineage>
</organism>
<reference evidence="2" key="1">
    <citation type="submission" date="2022-06" db="EMBL/GenBank/DDBJ databases">
        <title>Physiological and biochemical characterization and genomic elucidation of a strain of the genus Ensifer adhaerens M8 that combines arsenic oxidation and chromium reduction.</title>
        <authorList>
            <person name="Li X."/>
            <person name="Yu c."/>
        </authorList>
    </citation>
    <scope>NUCLEOTIDE SEQUENCE</scope>
    <source>
        <strain evidence="2">M8</strain>
        <plasmid evidence="2">pC</plasmid>
    </source>
</reference>
<dbReference type="EMBL" id="CP098810">
    <property type="protein sequence ID" value="USJ28501.1"/>
    <property type="molecule type" value="Genomic_DNA"/>
</dbReference>
<name>A0A9Q8YH98_ENSAD</name>